<evidence type="ECO:0000313" key="4">
    <source>
        <dbReference type="Proteomes" id="UP000317550"/>
    </source>
</evidence>
<evidence type="ECO:0000256" key="1">
    <source>
        <dbReference type="ARBA" id="ARBA00022737"/>
    </source>
</evidence>
<feature type="signal peptide" evidence="2">
    <location>
        <begin position="1"/>
        <end position="19"/>
    </location>
</feature>
<sequence length="228" mass="25279">MKQLFIVLAFALPSAFANAADSCKVLDPELHGSYQGPCDSDGYASGQGRAKGLAEYEGMFKAGKKHGKGVKTWPAVGDRYEGDFSEDFRHGWGKYSWGAKSQWAGERYEGGYLRDRRQGQGAYFWPNGDNFSGEWRDDLRYGQTVMEIRRKFSKDLALAASQTPGMQLCREARYGIANRVLLRATLDQADATHRIVQLSKESAQTGLYPDGSVDIAKEIELWAPCSAA</sequence>
<organism evidence="3 4">
    <name type="scientific">Chitinimonas arctica</name>
    <dbReference type="NCBI Taxonomy" id="2594795"/>
    <lineage>
        <taxon>Bacteria</taxon>
        <taxon>Pseudomonadati</taxon>
        <taxon>Pseudomonadota</taxon>
        <taxon>Betaproteobacteria</taxon>
        <taxon>Neisseriales</taxon>
        <taxon>Chitinibacteraceae</taxon>
        <taxon>Chitinimonas</taxon>
    </lineage>
</organism>
<dbReference type="Gene3D" id="2.20.110.10">
    <property type="entry name" value="Histone H3 K4-specific methyltransferase SET7/9 N-terminal domain"/>
    <property type="match status" value="1"/>
</dbReference>
<protein>
    <recommendedName>
        <fullName evidence="5">MORN repeat-containing protein</fullName>
    </recommendedName>
</protein>
<dbReference type="PANTHER" id="PTHR23084">
    <property type="entry name" value="PHOSPHATIDYLINOSITOL-4-PHOSPHATE 5-KINASE RELATED"/>
    <property type="match status" value="1"/>
</dbReference>
<dbReference type="EMBL" id="CP041730">
    <property type="protein sequence ID" value="QDQ25713.1"/>
    <property type="molecule type" value="Genomic_DNA"/>
</dbReference>
<dbReference type="SUPFAM" id="SSF82185">
    <property type="entry name" value="Histone H3 K4-specific methyltransferase SET7/9 N-terminal domain"/>
    <property type="match status" value="1"/>
</dbReference>
<evidence type="ECO:0008006" key="5">
    <source>
        <dbReference type="Google" id="ProtNLM"/>
    </source>
</evidence>
<dbReference type="OrthoDB" id="2065331at2"/>
<keyword evidence="4" id="KW-1185">Reference proteome</keyword>
<dbReference type="SMART" id="SM00698">
    <property type="entry name" value="MORN"/>
    <property type="match status" value="4"/>
</dbReference>
<dbReference type="Proteomes" id="UP000317550">
    <property type="component" value="Chromosome"/>
</dbReference>
<proteinExistence type="predicted"/>
<keyword evidence="1" id="KW-0677">Repeat</keyword>
<accession>A0A516SC45</accession>
<evidence type="ECO:0000313" key="3">
    <source>
        <dbReference type="EMBL" id="QDQ25713.1"/>
    </source>
</evidence>
<dbReference type="AlphaFoldDB" id="A0A516SC45"/>
<dbReference type="InterPro" id="IPR003409">
    <property type="entry name" value="MORN"/>
</dbReference>
<name>A0A516SC45_9NEIS</name>
<dbReference type="KEGG" id="cari:FNU76_04740"/>
<reference evidence="4" key="1">
    <citation type="submission" date="2019-07" db="EMBL/GenBank/DDBJ databases">
        <title>Chitinimonas sp. nov., isolated from Ny-Alesund, arctica soil.</title>
        <authorList>
            <person name="Xu Q."/>
            <person name="Peng F."/>
        </authorList>
    </citation>
    <scope>NUCLEOTIDE SEQUENCE [LARGE SCALE GENOMIC DNA]</scope>
    <source>
        <strain evidence="4">R3-44</strain>
    </source>
</reference>
<dbReference type="Pfam" id="PF02493">
    <property type="entry name" value="MORN"/>
    <property type="match status" value="4"/>
</dbReference>
<dbReference type="RefSeq" id="WP_143856638.1">
    <property type="nucleotide sequence ID" value="NZ_CP041730.1"/>
</dbReference>
<keyword evidence="2" id="KW-0732">Signal</keyword>
<evidence type="ECO:0000256" key="2">
    <source>
        <dbReference type="SAM" id="SignalP"/>
    </source>
</evidence>
<feature type="chain" id="PRO_5021719963" description="MORN repeat-containing protein" evidence="2">
    <location>
        <begin position="20"/>
        <end position="228"/>
    </location>
</feature>
<dbReference type="PANTHER" id="PTHR23084:SF263">
    <property type="entry name" value="MORN REPEAT-CONTAINING PROTEIN 1"/>
    <property type="match status" value="1"/>
</dbReference>
<gene>
    <name evidence="3" type="ORF">FNU76_04740</name>
</gene>